<feature type="compositionally biased region" description="Polar residues" evidence="4">
    <location>
        <begin position="320"/>
        <end position="331"/>
    </location>
</feature>
<evidence type="ECO:0000313" key="8">
    <source>
        <dbReference type="Proteomes" id="UP000277871"/>
    </source>
</evidence>
<dbReference type="Proteomes" id="UP000277871">
    <property type="component" value="Unassembled WGS sequence"/>
</dbReference>
<keyword evidence="8" id="KW-1185">Reference proteome</keyword>
<accession>A0A3L9L623</accession>
<protein>
    <submittedName>
        <fullName evidence="7">RNA methyltransferase</fullName>
    </submittedName>
</protein>
<comment type="caution">
    <text evidence="7">The sequence shown here is derived from an EMBL/GenBank/DDBJ whole genome shotgun (WGS) entry which is preliminary data.</text>
</comment>
<gene>
    <name evidence="7" type="ORF">EAE32_09755</name>
</gene>
<comment type="similarity">
    <text evidence="1">Belongs to the class IV-like SAM-binding methyltransferase superfamily. RNA methyltransferase TrmH family.</text>
</comment>
<dbReference type="InterPro" id="IPR029064">
    <property type="entry name" value="Ribosomal_eL30-like_sf"/>
</dbReference>
<proteinExistence type="inferred from homology"/>
<dbReference type="Pfam" id="PF00588">
    <property type="entry name" value="SpoU_methylase"/>
    <property type="match status" value="1"/>
</dbReference>
<dbReference type="AlphaFoldDB" id="A0A3L9L623"/>
<organism evidence="7 8">
    <name type="scientific">Kocuria tytonicola</name>
    <dbReference type="NCBI Taxonomy" id="2055946"/>
    <lineage>
        <taxon>Bacteria</taxon>
        <taxon>Bacillati</taxon>
        <taxon>Actinomycetota</taxon>
        <taxon>Actinomycetes</taxon>
        <taxon>Micrococcales</taxon>
        <taxon>Micrococcaceae</taxon>
        <taxon>Kocuria</taxon>
    </lineage>
</organism>
<evidence type="ECO:0000313" key="7">
    <source>
        <dbReference type="EMBL" id="RLY92407.1"/>
    </source>
</evidence>
<dbReference type="SUPFAM" id="SSF75217">
    <property type="entry name" value="alpha/beta knot"/>
    <property type="match status" value="1"/>
</dbReference>
<keyword evidence="3 7" id="KW-0808">Transferase</keyword>
<sequence length="387" mass="39834">MTFVERLEDRLLSNPRADRVRDVAALTRRSTRSKRGLFRAEGPQNVREALRLALASPAGQDPAELPVLDAVYVTGPELERHPEIAADLEVLEARRDVFVRAVSTEVLAAMTDAVTPQGMLAVCRTPRPDAERAAATADLVCVLVRVQDPGNAGTVVRAADAAGAGAVVFTAGSVDPFNPKAVRSSAGSLFHLPVLTGVDLTDFSRSAHERGLQLLAADGHACVTVDELADAALLRHVGARPGAQADVIGGTHDDAAPHSGRATVALERPTAWLFGNEAQGLSATERELADLAVAVPLHGRAESLNVGTAATVCLYSSARAQQRRTQPSISTAVARDAAGSPRHGGTDALGGAPAQDGSHAPVGTETPAGADAPAGPGGVVPGAGEPR</sequence>
<name>A0A3L9L623_9MICC</name>
<dbReference type="Gene3D" id="3.30.1330.30">
    <property type="match status" value="1"/>
</dbReference>
<evidence type="ECO:0000256" key="3">
    <source>
        <dbReference type="ARBA" id="ARBA00022679"/>
    </source>
</evidence>
<evidence type="ECO:0000256" key="4">
    <source>
        <dbReference type="SAM" id="MobiDB-lite"/>
    </source>
</evidence>
<dbReference type="InterPro" id="IPR051259">
    <property type="entry name" value="rRNA_Methyltransferase"/>
</dbReference>
<reference evidence="7 8" key="1">
    <citation type="submission" date="2018-10" db="EMBL/GenBank/DDBJ databases">
        <title>Kocuria tytonicola, new bacteria from the preen glands of American barn owls (Tyto furcata).</title>
        <authorList>
            <person name="Braun M.S."/>
            <person name="Wang E."/>
            <person name="Zimmermann S."/>
            <person name="Boutin S."/>
            <person name="Wagner H."/>
            <person name="Wink M."/>
        </authorList>
    </citation>
    <scope>NUCLEOTIDE SEQUENCE [LARGE SCALE GENOMIC DNA]</scope>
    <source>
        <strain evidence="7 8">473</strain>
    </source>
</reference>
<dbReference type="SUPFAM" id="SSF55315">
    <property type="entry name" value="L30e-like"/>
    <property type="match status" value="1"/>
</dbReference>
<evidence type="ECO:0000256" key="2">
    <source>
        <dbReference type="ARBA" id="ARBA00022603"/>
    </source>
</evidence>
<dbReference type="Gene3D" id="3.40.1280.10">
    <property type="match status" value="1"/>
</dbReference>
<dbReference type="GO" id="GO:0003723">
    <property type="term" value="F:RNA binding"/>
    <property type="evidence" value="ECO:0007669"/>
    <property type="project" value="InterPro"/>
</dbReference>
<evidence type="ECO:0000259" key="6">
    <source>
        <dbReference type="Pfam" id="PF22435"/>
    </source>
</evidence>
<dbReference type="CDD" id="cd18095">
    <property type="entry name" value="SpoU-like_rRNA-MTase"/>
    <property type="match status" value="1"/>
</dbReference>
<dbReference type="PANTHER" id="PTHR43191">
    <property type="entry name" value="RRNA METHYLTRANSFERASE 3"/>
    <property type="match status" value="1"/>
</dbReference>
<feature type="region of interest" description="Disordered" evidence="4">
    <location>
        <begin position="320"/>
        <end position="387"/>
    </location>
</feature>
<dbReference type="InterPro" id="IPR001537">
    <property type="entry name" value="SpoU_MeTrfase"/>
</dbReference>
<feature type="domain" description="MRM3-like substrate binding" evidence="6">
    <location>
        <begin position="19"/>
        <end position="121"/>
    </location>
</feature>
<dbReference type="Pfam" id="PF22435">
    <property type="entry name" value="MRM3-like_sub_bind"/>
    <property type="match status" value="1"/>
</dbReference>
<dbReference type="InterPro" id="IPR029026">
    <property type="entry name" value="tRNA_m1G_MTases_N"/>
</dbReference>
<keyword evidence="2 7" id="KW-0489">Methyltransferase</keyword>
<feature type="compositionally biased region" description="Low complexity" evidence="4">
    <location>
        <begin position="363"/>
        <end position="374"/>
    </location>
</feature>
<evidence type="ECO:0000259" key="5">
    <source>
        <dbReference type="Pfam" id="PF00588"/>
    </source>
</evidence>
<dbReference type="GO" id="GO:0032259">
    <property type="term" value="P:methylation"/>
    <property type="evidence" value="ECO:0007669"/>
    <property type="project" value="UniProtKB-KW"/>
</dbReference>
<dbReference type="PANTHER" id="PTHR43191:SF2">
    <property type="entry name" value="RRNA METHYLTRANSFERASE 3, MITOCHONDRIAL"/>
    <property type="match status" value="1"/>
</dbReference>
<dbReference type="EMBL" id="RDEX01000002">
    <property type="protein sequence ID" value="RLY92407.1"/>
    <property type="molecule type" value="Genomic_DNA"/>
</dbReference>
<dbReference type="InterPro" id="IPR029028">
    <property type="entry name" value="Alpha/beta_knot_MTases"/>
</dbReference>
<evidence type="ECO:0000256" key="1">
    <source>
        <dbReference type="ARBA" id="ARBA00007228"/>
    </source>
</evidence>
<feature type="domain" description="tRNA/rRNA methyltransferase SpoU type" evidence="5">
    <location>
        <begin position="139"/>
        <end position="315"/>
    </location>
</feature>
<dbReference type="InterPro" id="IPR053888">
    <property type="entry name" value="MRM3-like_sub_bind"/>
</dbReference>
<dbReference type="GO" id="GO:0008173">
    <property type="term" value="F:RNA methyltransferase activity"/>
    <property type="evidence" value="ECO:0007669"/>
    <property type="project" value="InterPro"/>
</dbReference>
<dbReference type="GO" id="GO:0006396">
    <property type="term" value="P:RNA processing"/>
    <property type="evidence" value="ECO:0007669"/>
    <property type="project" value="InterPro"/>
</dbReference>